<protein>
    <submittedName>
        <fullName evidence="3">Uncharacterized protein</fullName>
    </submittedName>
</protein>
<dbReference type="AlphaFoldDB" id="A0A182QT54"/>
<dbReference type="EMBL" id="AXCN02000846">
    <property type="status" value="NOT_ANNOTATED_CDS"/>
    <property type="molecule type" value="Genomic_DNA"/>
</dbReference>
<evidence type="ECO:0000313" key="4">
    <source>
        <dbReference type="Proteomes" id="UP000075886"/>
    </source>
</evidence>
<feature type="chain" id="PRO_5008133359" evidence="2">
    <location>
        <begin position="23"/>
        <end position="120"/>
    </location>
</feature>
<reference evidence="4" key="1">
    <citation type="submission" date="2014-01" db="EMBL/GenBank/DDBJ databases">
        <title>The Genome Sequence of Anopheles farauti FAR1 (V2).</title>
        <authorList>
            <consortium name="The Broad Institute Genomics Platform"/>
            <person name="Neafsey D.E."/>
            <person name="Besansky N."/>
            <person name="Howell P."/>
            <person name="Walton C."/>
            <person name="Young S.K."/>
            <person name="Zeng Q."/>
            <person name="Gargeya S."/>
            <person name="Fitzgerald M."/>
            <person name="Haas B."/>
            <person name="Abouelleil A."/>
            <person name="Allen A.W."/>
            <person name="Alvarado L."/>
            <person name="Arachchi H.M."/>
            <person name="Berlin A.M."/>
            <person name="Chapman S.B."/>
            <person name="Gainer-Dewar J."/>
            <person name="Goldberg J."/>
            <person name="Griggs A."/>
            <person name="Gujja S."/>
            <person name="Hansen M."/>
            <person name="Howarth C."/>
            <person name="Imamovic A."/>
            <person name="Ireland A."/>
            <person name="Larimer J."/>
            <person name="McCowan C."/>
            <person name="Murphy C."/>
            <person name="Pearson M."/>
            <person name="Poon T.W."/>
            <person name="Priest M."/>
            <person name="Roberts A."/>
            <person name="Saif S."/>
            <person name="Shea T."/>
            <person name="Sisk P."/>
            <person name="Sykes S."/>
            <person name="Wortman J."/>
            <person name="Nusbaum C."/>
            <person name="Birren B."/>
        </authorList>
    </citation>
    <scope>NUCLEOTIDE SEQUENCE [LARGE SCALE GENOMIC DNA]</scope>
    <source>
        <strain evidence="4">FAR1</strain>
    </source>
</reference>
<organism evidence="3 4">
    <name type="scientific">Anopheles farauti</name>
    <dbReference type="NCBI Taxonomy" id="69004"/>
    <lineage>
        <taxon>Eukaryota</taxon>
        <taxon>Metazoa</taxon>
        <taxon>Ecdysozoa</taxon>
        <taxon>Arthropoda</taxon>
        <taxon>Hexapoda</taxon>
        <taxon>Insecta</taxon>
        <taxon>Pterygota</taxon>
        <taxon>Neoptera</taxon>
        <taxon>Endopterygota</taxon>
        <taxon>Diptera</taxon>
        <taxon>Nematocera</taxon>
        <taxon>Culicoidea</taxon>
        <taxon>Culicidae</taxon>
        <taxon>Anophelinae</taxon>
        <taxon>Anopheles</taxon>
    </lineage>
</organism>
<evidence type="ECO:0000313" key="3">
    <source>
        <dbReference type="EnsemblMetazoa" id="AFAF016314-PA"/>
    </source>
</evidence>
<feature type="compositionally biased region" description="Basic and acidic residues" evidence="1">
    <location>
        <begin position="52"/>
        <end position="69"/>
    </location>
</feature>
<proteinExistence type="predicted"/>
<feature type="region of interest" description="Disordered" evidence="1">
    <location>
        <begin position="24"/>
        <end position="72"/>
    </location>
</feature>
<accession>A0A182QT54</accession>
<evidence type="ECO:0000256" key="1">
    <source>
        <dbReference type="SAM" id="MobiDB-lite"/>
    </source>
</evidence>
<sequence>MKLVVLFGAIACVYMFSTTVEAMPHHHKGKNPGMIEIMEHLRNGRRQQQGKNDGDGKDDNEIGKGKDDDQICEPGLLGKCWSISFLRHLARVQSLEQGSRRRDCKRDEFGRCFPLGDRQG</sequence>
<dbReference type="VEuPathDB" id="VectorBase:AFAF016314"/>
<dbReference type="Proteomes" id="UP000075886">
    <property type="component" value="Unassembled WGS sequence"/>
</dbReference>
<feature type="signal peptide" evidence="2">
    <location>
        <begin position="1"/>
        <end position="22"/>
    </location>
</feature>
<keyword evidence="4" id="KW-1185">Reference proteome</keyword>
<evidence type="ECO:0000256" key="2">
    <source>
        <dbReference type="SAM" id="SignalP"/>
    </source>
</evidence>
<dbReference type="EnsemblMetazoa" id="AFAF016314-RA">
    <property type="protein sequence ID" value="AFAF016314-PA"/>
    <property type="gene ID" value="AFAF016314"/>
</dbReference>
<keyword evidence="2" id="KW-0732">Signal</keyword>
<name>A0A182QT54_9DIPT</name>
<reference evidence="3" key="2">
    <citation type="submission" date="2020-05" db="UniProtKB">
        <authorList>
            <consortium name="EnsemblMetazoa"/>
        </authorList>
    </citation>
    <scope>IDENTIFICATION</scope>
    <source>
        <strain evidence="3">FAR1</strain>
    </source>
</reference>